<proteinExistence type="predicted"/>
<evidence type="ECO:0000313" key="2">
    <source>
        <dbReference type="Proteomes" id="UP000326170"/>
    </source>
</evidence>
<keyword evidence="1" id="KW-0614">Plasmid</keyword>
<evidence type="ECO:0000313" key="1">
    <source>
        <dbReference type="EMBL" id="QFU84346.1"/>
    </source>
</evidence>
<organism evidence="1 2">
    <name type="scientific">Natronorubrum aibiense</name>
    <dbReference type="NCBI Taxonomy" id="348826"/>
    <lineage>
        <taxon>Archaea</taxon>
        <taxon>Methanobacteriati</taxon>
        <taxon>Methanobacteriota</taxon>
        <taxon>Stenosarchaea group</taxon>
        <taxon>Halobacteria</taxon>
        <taxon>Halobacteriales</taxon>
        <taxon>Natrialbaceae</taxon>
        <taxon>Natronorubrum</taxon>
    </lineage>
</organism>
<sequence>MPDGERKRTIAKCCSCNSAYAVNVWTDGTIRPIGRRNCDCGSTVFQIIGDSSDIFIQDDKVD</sequence>
<dbReference type="EMBL" id="CP045489">
    <property type="protein sequence ID" value="QFU84346.1"/>
    <property type="molecule type" value="Genomic_DNA"/>
</dbReference>
<dbReference type="AlphaFoldDB" id="A0A5P9P8B7"/>
<reference evidence="1 2" key="1">
    <citation type="journal article" date="2007" name="Int. J. Syst. Evol. Microbiol.">
        <title>Natronorubrum sulfidifaciens sp. nov., an extremely haloalkaliphilic archaeon isolated from Aiding salt lake in Xin-Jiang, China.</title>
        <authorList>
            <person name="Cui H.L."/>
            <person name="Tohty D."/>
            <person name="Liu H.C."/>
            <person name="Liu S.J."/>
            <person name="Oren A."/>
            <person name="Zhou P.J."/>
        </authorList>
    </citation>
    <scope>NUCLEOTIDE SEQUENCE [LARGE SCALE GENOMIC DNA]</scope>
    <source>
        <strain evidence="1 2">7-3</strain>
        <plasmid evidence="1">unnamed1</plasmid>
    </source>
</reference>
<dbReference type="Proteomes" id="UP000326170">
    <property type="component" value="Plasmid unnamed1"/>
</dbReference>
<gene>
    <name evidence="1" type="ORF">GCU68_17425</name>
</gene>
<protein>
    <submittedName>
        <fullName evidence="1">Uncharacterized protein</fullName>
    </submittedName>
</protein>
<name>A0A5P9P8B7_9EURY</name>
<keyword evidence="2" id="KW-1185">Reference proteome</keyword>
<dbReference type="KEGG" id="nas:GCU68_17425"/>
<accession>A0A5P9P8B7</accession>
<geneLocation type="plasmid" evidence="1 2">
    <name>unnamed1</name>
</geneLocation>